<name>A0ABX0I7K0_9FLAO</name>
<accession>A0ABX0I7K0</accession>
<dbReference type="EMBL" id="JAAJBT010000003">
    <property type="protein sequence ID" value="NHM01814.1"/>
    <property type="molecule type" value="Genomic_DNA"/>
</dbReference>
<dbReference type="RefSeq" id="WP_166076905.1">
    <property type="nucleotide sequence ID" value="NZ_JAAJBT010000003.1"/>
</dbReference>
<evidence type="ECO:0000313" key="3">
    <source>
        <dbReference type="Proteomes" id="UP000800984"/>
    </source>
</evidence>
<dbReference type="InterPro" id="IPR000182">
    <property type="entry name" value="GNAT_dom"/>
</dbReference>
<dbReference type="Pfam" id="PF00583">
    <property type="entry name" value="Acetyltransf_1"/>
    <property type="match status" value="1"/>
</dbReference>
<keyword evidence="3" id="KW-1185">Reference proteome</keyword>
<dbReference type="InterPro" id="IPR016181">
    <property type="entry name" value="Acyl_CoA_acyltransferase"/>
</dbReference>
<dbReference type="CDD" id="cd04301">
    <property type="entry name" value="NAT_SF"/>
    <property type="match status" value="1"/>
</dbReference>
<comment type="caution">
    <text evidence="2">The sequence shown here is derived from an EMBL/GenBank/DDBJ whole genome shotgun (WGS) entry which is preliminary data.</text>
</comment>
<evidence type="ECO:0000259" key="1">
    <source>
        <dbReference type="PROSITE" id="PS51186"/>
    </source>
</evidence>
<dbReference type="Proteomes" id="UP000800984">
    <property type="component" value="Unassembled WGS sequence"/>
</dbReference>
<dbReference type="Gene3D" id="3.40.630.30">
    <property type="match status" value="1"/>
</dbReference>
<protein>
    <submittedName>
        <fullName evidence="2">GNAT family N-acetyltransferase</fullName>
    </submittedName>
</protein>
<dbReference type="PROSITE" id="PS51186">
    <property type="entry name" value="GNAT"/>
    <property type="match status" value="1"/>
</dbReference>
<proteinExistence type="predicted"/>
<evidence type="ECO:0000313" key="2">
    <source>
        <dbReference type="EMBL" id="NHM01814.1"/>
    </source>
</evidence>
<gene>
    <name evidence="2" type="ORF">G4D72_06800</name>
</gene>
<organism evidence="2 3">
    <name type="scientific">Flavobacterium difficile</name>
    <dbReference type="NCBI Taxonomy" id="2709659"/>
    <lineage>
        <taxon>Bacteria</taxon>
        <taxon>Pseudomonadati</taxon>
        <taxon>Bacteroidota</taxon>
        <taxon>Flavobacteriia</taxon>
        <taxon>Flavobacteriales</taxon>
        <taxon>Flavobacteriaceae</taxon>
        <taxon>Flavobacterium</taxon>
    </lineage>
</organism>
<feature type="domain" description="N-acetyltransferase" evidence="1">
    <location>
        <begin position="1"/>
        <end position="148"/>
    </location>
</feature>
<reference evidence="2 3" key="1">
    <citation type="submission" date="2020-02" db="EMBL/GenBank/DDBJ databases">
        <authorList>
            <person name="Chen W.-M."/>
        </authorList>
    </citation>
    <scope>NUCLEOTIDE SEQUENCE [LARGE SCALE GENOMIC DNA]</scope>
    <source>
        <strain evidence="2 3">KDG-16</strain>
    </source>
</reference>
<dbReference type="SUPFAM" id="SSF55729">
    <property type="entry name" value="Acyl-CoA N-acyltransferases (Nat)"/>
    <property type="match status" value="1"/>
</dbReference>
<sequence length="149" mass="17030">MNEIKVKKITYLETFPVRSAVLRQGKPIETCFFVGDDAVDTTHFGLFHTNNLIGVASVYLAFNENFKQVQQFQLRGMAVLSEYQGLGYGQHILKEVCTFVEEKKGQLLWCNARENAVRFYENFGFLVSGDAFEIPNIGKHFVMFKIFVG</sequence>